<dbReference type="GO" id="GO:0003700">
    <property type="term" value="F:DNA-binding transcription factor activity"/>
    <property type="evidence" value="ECO:0007669"/>
    <property type="project" value="InterPro"/>
</dbReference>
<dbReference type="AlphaFoldDB" id="A0A4D6KRD9"/>
<evidence type="ECO:0000256" key="7">
    <source>
        <dbReference type="SAM" id="MobiDB-lite"/>
    </source>
</evidence>
<dbReference type="InterPro" id="IPR044810">
    <property type="entry name" value="WRKY_plant"/>
</dbReference>
<dbReference type="GO" id="GO:0005634">
    <property type="term" value="C:nucleus"/>
    <property type="evidence" value="ECO:0007669"/>
    <property type="project" value="UniProtKB-SubCell"/>
</dbReference>
<evidence type="ECO:0000256" key="3">
    <source>
        <dbReference type="ARBA" id="ARBA00023125"/>
    </source>
</evidence>
<evidence type="ECO:0000256" key="1">
    <source>
        <dbReference type="ARBA" id="ARBA00004123"/>
    </source>
</evidence>
<evidence type="ECO:0000313" key="9">
    <source>
        <dbReference type="EMBL" id="QCD78277.1"/>
    </source>
</evidence>
<feature type="domain" description="WRKY" evidence="8">
    <location>
        <begin position="240"/>
        <end position="306"/>
    </location>
</feature>
<dbReference type="PANTHER" id="PTHR31429:SF81">
    <property type="entry name" value="TRANSCRIPTION FACTOR WRKY FAMILY-RELATED"/>
    <property type="match status" value="1"/>
</dbReference>
<proteinExistence type="predicted"/>
<dbReference type="GO" id="GO:0043565">
    <property type="term" value="F:sequence-specific DNA binding"/>
    <property type="evidence" value="ECO:0007669"/>
    <property type="project" value="InterPro"/>
</dbReference>
<evidence type="ECO:0000256" key="6">
    <source>
        <dbReference type="SAM" id="Coils"/>
    </source>
</evidence>
<sequence>MEEPTSNHDSVTHSSPIMLFDGKTLVMDEMDFFADNNNKKNKNVFHDDEMLHQMELHVDTSLDLLTKSSPTDRSIMGEGSSEAKGNKRDDKFAAMLAELHHMNAENQRLRDEVDQVNDKYHALHDQLVKQMEKQRKNEGKKVDMISRPFLDIGVATKEENSQQYSKGKLQESKSTMDMIESKKQKICTNREVTELEAPEKAIPRWLSNEVTTRSSSFNVDEASETMSMIKKARVSVRARSVSSMISDGCQWRKYGQKMAKGNPCPRAYYRCSMGTGCPVRKQVQRSAEDQSVLITTYEGQHSHVLPPAAKAMASTTSAAASMLLSGSMPSSDGLLHPNILESATLPFSHNLATLSASAPFPTITLDLTQTPTNNNTSSQQHPPQDYQLSLLSPLFAPNFFHQTKLSTLHASQGTETASFADTVNAATAAITTDPKFSAALMAAITSIIGSSHPVETQHCNNKQE</sequence>
<dbReference type="SMART" id="SM00774">
    <property type="entry name" value="WRKY"/>
    <property type="match status" value="1"/>
</dbReference>
<dbReference type="InterPro" id="IPR036576">
    <property type="entry name" value="WRKY_dom_sf"/>
</dbReference>
<dbReference type="EMBL" id="CP039345">
    <property type="protein sequence ID" value="QCD78277.1"/>
    <property type="molecule type" value="Genomic_DNA"/>
</dbReference>
<evidence type="ECO:0000256" key="2">
    <source>
        <dbReference type="ARBA" id="ARBA00023015"/>
    </source>
</evidence>
<evidence type="ECO:0000313" key="10">
    <source>
        <dbReference type="Proteomes" id="UP000501690"/>
    </source>
</evidence>
<evidence type="ECO:0000256" key="4">
    <source>
        <dbReference type="ARBA" id="ARBA00023163"/>
    </source>
</evidence>
<feature type="region of interest" description="Disordered" evidence="7">
    <location>
        <begin position="67"/>
        <end position="88"/>
    </location>
</feature>
<accession>A0A4D6KRD9</accession>
<dbReference type="Pfam" id="PF03106">
    <property type="entry name" value="WRKY"/>
    <property type="match status" value="1"/>
</dbReference>
<evidence type="ECO:0000259" key="8">
    <source>
        <dbReference type="PROSITE" id="PS50811"/>
    </source>
</evidence>
<name>A0A4D6KRD9_VIGUN</name>
<protein>
    <submittedName>
        <fullName evidence="9">WRKY transcription factor 33</fullName>
    </submittedName>
</protein>
<dbReference type="PANTHER" id="PTHR31429">
    <property type="entry name" value="WRKY TRANSCRIPTION FACTOR 36-RELATED"/>
    <property type="match status" value="1"/>
</dbReference>
<feature type="coiled-coil region" evidence="6">
    <location>
        <begin position="92"/>
        <end position="126"/>
    </location>
</feature>
<keyword evidence="3" id="KW-0238">DNA-binding</keyword>
<evidence type="ECO:0000256" key="5">
    <source>
        <dbReference type="ARBA" id="ARBA00023242"/>
    </source>
</evidence>
<dbReference type="FunFam" id="2.20.25.80:FF:000002">
    <property type="entry name" value="probable WRKY transcription factor 31"/>
    <property type="match status" value="1"/>
</dbReference>
<dbReference type="Proteomes" id="UP000501690">
    <property type="component" value="Linkage Group LG1"/>
</dbReference>
<keyword evidence="4" id="KW-0804">Transcription</keyword>
<organism evidence="9 10">
    <name type="scientific">Vigna unguiculata</name>
    <name type="common">Cowpea</name>
    <dbReference type="NCBI Taxonomy" id="3917"/>
    <lineage>
        <taxon>Eukaryota</taxon>
        <taxon>Viridiplantae</taxon>
        <taxon>Streptophyta</taxon>
        <taxon>Embryophyta</taxon>
        <taxon>Tracheophyta</taxon>
        <taxon>Spermatophyta</taxon>
        <taxon>Magnoliopsida</taxon>
        <taxon>eudicotyledons</taxon>
        <taxon>Gunneridae</taxon>
        <taxon>Pentapetalae</taxon>
        <taxon>rosids</taxon>
        <taxon>fabids</taxon>
        <taxon>Fabales</taxon>
        <taxon>Fabaceae</taxon>
        <taxon>Papilionoideae</taxon>
        <taxon>50 kb inversion clade</taxon>
        <taxon>NPAAA clade</taxon>
        <taxon>indigoferoid/millettioid clade</taxon>
        <taxon>Phaseoleae</taxon>
        <taxon>Vigna</taxon>
    </lineage>
</organism>
<keyword evidence="10" id="KW-1185">Reference proteome</keyword>
<keyword evidence="2" id="KW-0805">Transcription regulation</keyword>
<reference evidence="9 10" key="1">
    <citation type="submission" date="2019-04" db="EMBL/GenBank/DDBJ databases">
        <title>An improved genome assembly and genetic linkage map for asparagus bean, Vigna unguiculata ssp. sesquipedialis.</title>
        <authorList>
            <person name="Xia Q."/>
            <person name="Zhang R."/>
            <person name="Dong Y."/>
        </authorList>
    </citation>
    <scope>NUCLEOTIDE SEQUENCE [LARGE SCALE GENOMIC DNA]</scope>
    <source>
        <tissue evidence="9">Leaf</tissue>
    </source>
</reference>
<dbReference type="SUPFAM" id="SSF118290">
    <property type="entry name" value="WRKY DNA-binding domain"/>
    <property type="match status" value="1"/>
</dbReference>
<comment type="subcellular location">
    <subcellularLocation>
        <location evidence="1">Nucleus</location>
    </subcellularLocation>
</comment>
<dbReference type="InterPro" id="IPR003657">
    <property type="entry name" value="WRKY_dom"/>
</dbReference>
<keyword evidence="6" id="KW-0175">Coiled coil</keyword>
<gene>
    <name evidence="9" type="ORF">DEO72_LG1g1909</name>
</gene>
<dbReference type="PROSITE" id="PS50811">
    <property type="entry name" value="WRKY"/>
    <property type="match status" value="1"/>
</dbReference>
<dbReference type="Gene3D" id="2.20.25.80">
    <property type="entry name" value="WRKY domain"/>
    <property type="match status" value="1"/>
</dbReference>
<keyword evidence="5" id="KW-0539">Nucleus</keyword>